<keyword evidence="2" id="KW-1185">Reference proteome</keyword>
<dbReference type="EMBL" id="JAADYS010001394">
    <property type="protein sequence ID" value="KAF4463279.1"/>
    <property type="molecule type" value="Genomic_DNA"/>
</dbReference>
<evidence type="ECO:0000313" key="2">
    <source>
        <dbReference type="Proteomes" id="UP000554235"/>
    </source>
</evidence>
<dbReference type="Proteomes" id="UP000554235">
    <property type="component" value="Unassembled WGS sequence"/>
</dbReference>
<dbReference type="OrthoDB" id="4259138at2759"/>
<proteinExistence type="predicted"/>
<sequence>MWLHPTTDTLSGWFVGRGLQAPARKHVSEVFDVKKGTENGGCDNYRVDEWFEDALVLASHVDGYDLDNVLEAFVDDEDTGSDDKPRPFCDSTFAVGESSASILTRTILTIHGTEKEWDYGAQKEGTGKEYPMEIANDDLRETPITEAEAEWYKDVFTDRKKDRENEEDEGAREALPPLWHPFWVDHLKMYRFDVTGDWCSSRGNMGATEDQGQPAIVTLCPQNFKSEGNKKWYDKLDDISEVKRQGRSIGTIALPSLTFFHEMFHVALRTVHTPDVTYKLSRITRSEVLDNIENASNEAGTLISQEQSRRNPESWTLFALAW</sequence>
<dbReference type="AlphaFoldDB" id="A0A8H4L8J0"/>
<dbReference type="GO" id="GO:0008237">
    <property type="term" value="F:metallopeptidase activity"/>
    <property type="evidence" value="ECO:0007669"/>
    <property type="project" value="InterPro"/>
</dbReference>
<organism evidence="1 2">
    <name type="scientific">Fusarium albosuccineum</name>
    <dbReference type="NCBI Taxonomy" id="1237068"/>
    <lineage>
        <taxon>Eukaryota</taxon>
        <taxon>Fungi</taxon>
        <taxon>Dikarya</taxon>
        <taxon>Ascomycota</taxon>
        <taxon>Pezizomycotina</taxon>
        <taxon>Sordariomycetes</taxon>
        <taxon>Hypocreomycetidae</taxon>
        <taxon>Hypocreales</taxon>
        <taxon>Nectriaceae</taxon>
        <taxon>Fusarium</taxon>
        <taxon>Fusarium decemcellulare species complex</taxon>
    </lineage>
</organism>
<protein>
    <submittedName>
        <fullName evidence="1">Uncharacterized protein</fullName>
    </submittedName>
</protein>
<evidence type="ECO:0000313" key="1">
    <source>
        <dbReference type="EMBL" id="KAF4463279.1"/>
    </source>
</evidence>
<gene>
    <name evidence="1" type="ORF">FALBO_9899</name>
</gene>
<dbReference type="InterPro" id="IPR024079">
    <property type="entry name" value="MetalloPept_cat_dom_sf"/>
</dbReference>
<accession>A0A8H4L8J0</accession>
<comment type="caution">
    <text evidence="1">The sequence shown here is derived from an EMBL/GenBank/DDBJ whole genome shotgun (WGS) entry which is preliminary data.</text>
</comment>
<name>A0A8H4L8J0_9HYPO</name>
<reference evidence="1 2" key="1">
    <citation type="submission" date="2020-01" db="EMBL/GenBank/DDBJ databases">
        <title>Identification and distribution of gene clusters putatively required for synthesis of sphingolipid metabolism inhibitors in phylogenetically diverse species of the filamentous fungus Fusarium.</title>
        <authorList>
            <person name="Kim H.-S."/>
            <person name="Busman M."/>
            <person name="Brown D.W."/>
            <person name="Divon H."/>
            <person name="Uhlig S."/>
            <person name="Proctor R.H."/>
        </authorList>
    </citation>
    <scope>NUCLEOTIDE SEQUENCE [LARGE SCALE GENOMIC DNA]</scope>
    <source>
        <strain evidence="1 2">NRRL 20459</strain>
    </source>
</reference>
<dbReference type="Gene3D" id="3.40.390.10">
    <property type="entry name" value="Collagenase (Catalytic Domain)"/>
    <property type="match status" value="1"/>
</dbReference>